<name>A0AAP0BNQ0_9ASPA</name>
<organism evidence="1 2">
    <name type="scientific">Platanthera zijinensis</name>
    <dbReference type="NCBI Taxonomy" id="2320716"/>
    <lineage>
        <taxon>Eukaryota</taxon>
        <taxon>Viridiplantae</taxon>
        <taxon>Streptophyta</taxon>
        <taxon>Embryophyta</taxon>
        <taxon>Tracheophyta</taxon>
        <taxon>Spermatophyta</taxon>
        <taxon>Magnoliopsida</taxon>
        <taxon>Liliopsida</taxon>
        <taxon>Asparagales</taxon>
        <taxon>Orchidaceae</taxon>
        <taxon>Orchidoideae</taxon>
        <taxon>Orchideae</taxon>
        <taxon>Orchidinae</taxon>
        <taxon>Platanthera</taxon>
    </lineage>
</organism>
<proteinExistence type="predicted"/>
<evidence type="ECO:0000313" key="2">
    <source>
        <dbReference type="Proteomes" id="UP001418222"/>
    </source>
</evidence>
<reference evidence="1 2" key="1">
    <citation type="journal article" date="2022" name="Nat. Plants">
        <title>Genomes of leafy and leafless Platanthera orchids illuminate the evolution of mycoheterotrophy.</title>
        <authorList>
            <person name="Li M.H."/>
            <person name="Liu K.W."/>
            <person name="Li Z."/>
            <person name="Lu H.C."/>
            <person name="Ye Q.L."/>
            <person name="Zhang D."/>
            <person name="Wang J.Y."/>
            <person name="Li Y.F."/>
            <person name="Zhong Z.M."/>
            <person name="Liu X."/>
            <person name="Yu X."/>
            <person name="Liu D.K."/>
            <person name="Tu X.D."/>
            <person name="Liu B."/>
            <person name="Hao Y."/>
            <person name="Liao X.Y."/>
            <person name="Jiang Y.T."/>
            <person name="Sun W.H."/>
            <person name="Chen J."/>
            <person name="Chen Y.Q."/>
            <person name="Ai Y."/>
            <person name="Zhai J.W."/>
            <person name="Wu S.S."/>
            <person name="Zhou Z."/>
            <person name="Hsiao Y.Y."/>
            <person name="Wu W.L."/>
            <person name="Chen Y.Y."/>
            <person name="Lin Y.F."/>
            <person name="Hsu J.L."/>
            <person name="Li C.Y."/>
            <person name="Wang Z.W."/>
            <person name="Zhao X."/>
            <person name="Zhong W.Y."/>
            <person name="Ma X.K."/>
            <person name="Ma L."/>
            <person name="Huang J."/>
            <person name="Chen G.Z."/>
            <person name="Huang M.Z."/>
            <person name="Huang L."/>
            <person name="Peng D.H."/>
            <person name="Luo Y.B."/>
            <person name="Zou S.Q."/>
            <person name="Chen S.P."/>
            <person name="Lan S."/>
            <person name="Tsai W.C."/>
            <person name="Van de Peer Y."/>
            <person name="Liu Z.J."/>
        </authorList>
    </citation>
    <scope>NUCLEOTIDE SEQUENCE [LARGE SCALE GENOMIC DNA]</scope>
    <source>
        <strain evidence="1">Lor287</strain>
    </source>
</reference>
<dbReference type="AlphaFoldDB" id="A0AAP0BNQ0"/>
<keyword evidence="2" id="KW-1185">Reference proteome</keyword>
<evidence type="ECO:0000313" key="1">
    <source>
        <dbReference type="EMBL" id="KAK8945222.1"/>
    </source>
</evidence>
<dbReference type="Proteomes" id="UP001418222">
    <property type="component" value="Unassembled WGS sequence"/>
</dbReference>
<protein>
    <submittedName>
        <fullName evidence="1">Uncharacterized protein</fullName>
    </submittedName>
</protein>
<gene>
    <name evidence="1" type="ORF">KSP39_PZI007889</name>
</gene>
<sequence length="55" mass="5777">MSKSSSNVNLEGSAKATVEDQICQAVKSTSNLLHLMQEASPSQVSNYKSIIPPGA</sequence>
<accession>A0AAP0BNQ0</accession>
<comment type="caution">
    <text evidence="1">The sequence shown here is derived from an EMBL/GenBank/DDBJ whole genome shotgun (WGS) entry which is preliminary data.</text>
</comment>
<dbReference type="EMBL" id="JBBWWQ010000006">
    <property type="protein sequence ID" value="KAK8945222.1"/>
    <property type="molecule type" value="Genomic_DNA"/>
</dbReference>